<dbReference type="EMBL" id="JAVRRA010008476">
    <property type="protein sequence ID" value="KAK5256571.1"/>
    <property type="molecule type" value="Genomic_DNA"/>
</dbReference>
<sequence length="156" mass="16770">MDMMMQPPASARPGTVLSPPVTVRVRVPRDGVSDEEDLSELGQLFAVAALIKTDANGNAASRPAVLTGQRFADSVRPFSNDRVNGHVQESAGSRPLGYVSFPNLVIRQEGTYRIRIALIRMGNPGLSLASQGASNMETIDSEPITVWRDAHDVPTS</sequence>
<evidence type="ECO:0000313" key="1">
    <source>
        <dbReference type="EMBL" id="KAK5256571.1"/>
    </source>
</evidence>
<keyword evidence="2" id="KW-1185">Reference proteome</keyword>
<dbReference type="InterPro" id="IPR038491">
    <property type="entry name" value="Velvet_dom_sf"/>
</dbReference>
<dbReference type="Proteomes" id="UP001357485">
    <property type="component" value="Unassembled WGS sequence"/>
</dbReference>
<accession>A0ABR0LYF7</accession>
<organism evidence="1 2">
    <name type="scientific">Cryomyces antarcticus</name>
    <dbReference type="NCBI Taxonomy" id="329879"/>
    <lineage>
        <taxon>Eukaryota</taxon>
        <taxon>Fungi</taxon>
        <taxon>Dikarya</taxon>
        <taxon>Ascomycota</taxon>
        <taxon>Pezizomycotina</taxon>
        <taxon>Dothideomycetes</taxon>
        <taxon>Dothideomycetes incertae sedis</taxon>
        <taxon>Cryomyces</taxon>
    </lineage>
</organism>
<feature type="non-terminal residue" evidence="1">
    <location>
        <position position="156"/>
    </location>
</feature>
<name>A0ABR0LYF7_9PEZI</name>
<comment type="caution">
    <text evidence="1">The sequence shown here is derived from an EMBL/GenBank/DDBJ whole genome shotgun (WGS) entry which is preliminary data.</text>
</comment>
<evidence type="ECO:0000313" key="2">
    <source>
        <dbReference type="Proteomes" id="UP001357485"/>
    </source>
</evidence>
<evidence type="ECO:0008006" key="3">
    <source>
        <dbReference type="Google" id="ProtNLM"/>
    </source>
</evidence>
<reference evidence="1 2" key="1">
    <citation type="submission" date="2023-08" db="EMBL/GenBank/DDBJ databases">
        <title>Black Yeasts Isolated from many extreme environments.</title>
        <authorList>
            <person name="Coleine C."/>
            <person name="Stajich J.E."/>
            <person name="Selbmann L."/>
        </authorList>
    </citation>
    <scope>NUCLEOTIDE SEQUENCE [LARGE SCALE GENOMIC DNA]</scope>
    <source>
        <strain evidence="1 2">CCFEE 536</strain>
    </source>
</reference>
<proteinExistence type="predicted"/>
<dbReference type="Gene3D" id="2.60.40.3960">
    <property type="entry name" value="Velvet domain"/>
    <property type="match status" value="1"/>
</dbReference>
<gene>
    <name evidence="1" type="ORF">LTR16_002964</name>
</gene>
<protein>
    <recommendedName>
        <fullName evidence="3">Velvet domain-containing protein</fullName>
    </recommendedName>
</protein>